<keyword evidence="2" id="KW-0732">Signal</keyword>
<accession>A0ABS6YEV4</accession>
<evidence type="ECO:0000256" key="1">
    <source>
        <dbReference type="SAM" id="Coils"/>
    </source>
</evidence>
<organism evidence="3 4">
    <name type="scientific">Hoylesella nanceiensis</name>
    <dbReference type="NCBI Taxonomy" id="425941"/>
    <lineage>
        <taxon>Bacteria</taxon>
        <taxon>Pseudomonadati</taxon>
        <taxon>Bacteroidota</taxon>
        <taxon>Bacteroidia</taxon>
        <taxon>Bacteroidales</taxon>
        <taxon>Prevotellaceae</taxon>
        <taxon>Hoylesella</taxon>
    </lineage>
</organism>
<feature type="signal peptide" evidence="2">
    <location>
        <begin position="1"/>
        <end position="19"/>
    </location>
</feature>
<sequence length="138" mass="15346">MKRIFLIGIMILSVASGFAQNVATVNNLKEQQQVLDLTAKLNALELELEKKKLENNALTSKAVGVNTDANITTTDFSTSDPSSTVKEAKGTIKKLKETKEINKKLAKSQSELTKLEKKITKLKTKIDKLNKKIQFINK</sequence>
<protein>
    <recommendedName>
        <fullName evidence="5">SlyB protein</fullName>
    </recommendedName>
</protein>
<dbReference type="EMBL" id="JAHXCT010000008">
    <property type="protein sequence ID" value="MBW4770112.1"/>
    <property type="molecule type" value="Genomic_DNA"/>
</dbReference>
<feature type="coiled-coil region" evidence="1">
    <location>
        <begin position="98"/>
        <end position="132"/>
    </location>
</feature>
<name>A0ABS6YEV4_9BACT</name>
<keyword evidence="4" id="KW-1185">Reference proteome</keyword>
<proteinExistence type="predicted"/>
<evidence type="ECO:0000256" key="2">
    <source>
        <dbReference type="SAM" id="SignalP"/>
    </source>
</evidence>
<dbReference type="RefSeq" id="WP_219482351.1">
    <property type="nucleotide sequence ID" value="NZ_CAJZHJ010000078.1"/>
</dbReference>
<keyword evidence="1" id="KW-0175">Coiled coil</keyword>
<reference evidence="3 4" key="1">
    <citation type="submission" date="2021-07" db="EMBL/GenBank/DDBJ databases">
        <title>Genomic diversity and antimicrobial resistance of Prevotella spp. isolated from chronic lung disease airways.</title>
        <authorList>
            <person name="Webb K.A."/>
            <person name="Olagoke O.S."/>
            <person name="Baird T."/>
            <person name="Neill J."/>
            <person name="Pham A."/>
            <person name="Wells T.J."/>
            <person name="Ramsay K.A."/>
            <person name="Bell S.C."/>
            <person name="Sarovich D.S."/>
            <person name="Price E.P."/>
        </authorList>
    </citation>
    <scope>NUCLEOTIDE SEQUENCE [LARGE SCALE GENOMIC DNA]</scope>
    <source>
        <strain evidence="3 4">SCHI0011.S.12</strain>
    </source>
</reference>
<feature type="chain" id="PRO_5045678983" description="SlyB protein" evidence="2">
    <location>
        <begin position="20"/>
        <end position="138"/>
    </location>
</feature>
<evidence type="ECO:0008006" key="5">
    <source>
        <dbReference type="Google" id="ProtNLM"/>
    </source>
</evidence>
<dbReference type="Proteomes" id="UP000788426">
    <property type="component" value="Unassembled WGS sequence"/>
</dbReference>
<comment type="caution">
    <text evidence="3">The sequence shown here is derived from an EMBL/GenBank/DDBJ whole genome shotgun (WGS) entry which is preliminary data.</text>
</comment>
<evidence type="ECO:0000313" key="4">
    <source>
        <dbReference type="Proteomes" id="UP000788426"/>
    </source>
</evidence>
<gene>
    <name evidence="3" type="ORF">KZO38_10150</name>
</gene>
<feature type="coiled-coil region" evidence="1">
    <location>
        <begin position="27"/>
        <end position="61"/>
    </location>
</feature>
<evidence type="ECO:0000313" key="3">
    <source>
        <dbReference type="EMBL" id="MBW4770112.1"/>
    </source>
</evidence>